<organism evidence="1 2">
    <name type="scientific">Flavobacterium limnosediminis JC2902</name>
    <dbReference type="NCBI Taxonomy" id="1341181"/>
    <lineage>
        <taxon>Bacteria</taxon>
        <taxon>Pseudomonadati</taxon>
        <taxon>Bacteroidota</taxon>
        <taxon>Flavobacteriia</taxon>
        <taxon>Flavobacteriales</taxon>
        <taxon>Flavobacteriaceae</taxon>
        <taxon>Flavobacterium</taxon>
    </lineage>
</organism>
<dbReference type="EMBL" id="AVGG01000002">
    <property type="protein sequence ID" value="ESU29310.1"/>
    <property type="molecule type" value="Genomic_DNA"/>
</dbReference>
<gene>
    <name evidence="1" type="ORF">FLJC2902T_07060</name>
</gene>
<comment type="caution">
    <text evidence="1">The sequence shown here is derived from an EMBL/GenBank/DDBJ whole genome shotgun (WGS) entry which is preliminary data.</text>
</comment>
<keyword evidence="2" id="KW-1185">Reference proteome</keyword>
<dbReference type="AlphaFoldDB" id="V6SY29"/>
<protein>
    <submittedName>
        <fullName evidence="1">Uncharacterized protein</fullName>
    </submittedName>
</protein>
<dbReference type="eggNOG" id="ENOG5034ACG">
    <property type="taxonomic scope" value="Bacteria"/>
</dbReference>
<dbReference type="Proteomes" id="UP000018004">
    <property type="component" value="Unassembled WGS sequence"/>
</dbReference>
<name>V6SY29_9FLAO</name>
<evidence type="ECO:0000313" key="1">
    <source>
        <dbReference type="EMBL" id="ESU29310.1"/>
    </source>
</evidence>
<reference evidence="1 2" key="1">
    <citation type="submission" date="2013-08" db="EMBL/GenBank/DDBJ databases">
        <title>Flavobacterium limnosediminis JC2902 genome sequencing.</title>
        <authorList>
            <person name="Lee K."/>
            <person name="Yi H."/>
            <person name="Park S."/>
            <person name="Chun J."/>
        </authorList>
    </citation>
    <scope>NUCLEOTIDE SEQUENCE [LARGE SCALE GENOMIC DNA]</scope>
    <source>
        <strain evidence="1 2">JC2902</strain>
    </source>
</reference>
<accession>V6SY29</accession>
<dbReference type="PATRIC" id="fig|1341181.4.peg.700"/>
<evidence type="ECO:0000313" key="2">
    <source>
        <dbReference type="Proteomes" id="UP000018004"/>
    </source>
</evidence>
<proteinExistence type="predicted"/>
<sequence length="252" mass="27882">MPLSINNILSTNILTAKFNLILFPLNLHIQNNQGKFLHTCFYGTKSIRNHKGSTDMKPIKLLFTLTCLSFCFITKTQAQIGIGTTNPTAKFEIDASTDAIPALEIVPRATAPTGTANGQIAMIDNSLYIYDLTRAKWLSSETIILNYSATGNTENEYLNINDNDSGIRLPFDATLIAITARATGGGDTSRTVRIRKNSSNTDLLTFVAANYLYSSTTTNLNFNAGDYINIYIADEPNDFDNPNVTLFLKWRE</sequence>